<dbReference type="Proteomes" id="UP001443914">
    <property type="component" value="Unassembled WGS sequence"/>
</dbReference>
<evidence type="ECO:0000256" key="1">
    <source>
        <dbReference type="ARBA" id="ARBA00004123"/>
    </source>
</evidence>
<protein>
    <recommendedName>
        <fullName evidence="6">HTH myb-type domain-containing protein</fullName>
    </recommendedName>
</protein>
<feature type="domain" description="HTH myb-type" evidence="6">
    <location>
        <begin position="140"/>
        <end position="199"/>
    </location>
</feature>
<dbReference type="NCBIfam" id="TIGR01557">
    <property type="entry name" value="myb_SHAQKYF"/>
    <property type="match status" value="1"/>
</dbReference>
<dbReference type="GO" id="GO:0005634">
    <property type="term" value="C:nucleus"/>
    <property type="evidence" value="ECO:0007669"/>
    <property type="project" value="UniProtKB-SubCell"/>
</dbReference>
<keyword evidence="2" id="KW-0805">Transcription regulation</keyword>
<dbReference type="InterPro" id="IPR017930">
    <property type="entry name" value="Myb_dom"/>
</dbReference>
<evidence type="ECO:0000313" key="7">
    <source>
        <dbReference type="EMBL" id="KAK9727214.1"/>
    </source>
</evidence>
<evidence type="ECO:0000256" key="5">
    <source>
        <dbReference type="SAM" id="MobiDB-lite"/>
    </source>
</evidence>
<dbReference type="FunFam" id="1.10.10.60:FF:000007">
    <property type="entry name" value="Two-component response regulator"/>
    <property type="match status" value="1"/>
</dbReference>
<keyword evidence="8" id="KW-1185">Reference proteome</keyword>
<dbReference type="PANTHER" id="PTHR31442:SF21">
    <property type="entry name" value="TRANSCRIPTION FACTOR BOA-RELATED"/>
    <property type="match status" value="1"/>
</dbReference>
<evidence type="ECO:0000256" key="2">
    <source>
        <dbReference type="ARBA" id="ARBA00023015"/>
    </source>
</evidence>
<evidence type="ECO:0000256" key="4">
    <source>
        <dbReference type="ARBA" id="ARBA00023242"/>
    </source>
</evidence>
<accession>A0AAW1L464</accession>
<dbReference type="PROSITE" id="PS51294">
    <property type="entry name" value="HTH_MYB"/>
    <property type="match status" value="1"/>
</dbReference>
<dbReference type="PANTHER" id="PTHR31442">
    <property type="entry name" value="HOMEODOMAIN-LIKE SUPERFAMILY PROTEIN-RELATED"/>
    <property type="match status" value="1"/>
</dbReference>
<evidence type="ECO:0000259" key="6">
    <source>
        <dbReference type="PROSITE" id="PS51294"/>
    </source>
</evidence>
<dbReference type="AlphaFoldDB" id="A0AAW1L464"/>
<evidence type="ECO:0000313" key="8">
    <source>
        <dbReference type="Proteomes" id="UP001443914"/>
    </source>
</evidence>
<dbReference type="InterPro" id="IPR001005">
    <property type="entry name" value="SANT/Myb"/>
</dbReference>
<reference evidence="7" key="1">
    <citation type="submission" date="2024-03" db="EMBL/GenBank/DDBJ databases">
        <title>WGS assembly of Saponaria officinalis var. Norfolk2.</title>
        <authorList>
            <person name="Jenkins J."/>
            <person name="Shu S."/>
            <person name="Grimwood J."/>
            <person name="Barry K."/>
            <person name="Goodstein D."/>
            <person name="Schmutz J."/>
            <person name="Leebens-Mack J."/>
            <person name="Osbourn A."/>
        </authorList>
    </citation>
    <scope>NUCLEOTIDE SEQUENCE [LARGE SCALE GENOMIC DNA]</scope>
    <source>
        <strain evidence="7">JIC</strain>
    </source>
</reference>
<feature type="region of interest" description="Disordered" evidence="5">
    <location>
        <begin position="113"/>
        <end position="136"/>
    </location>
</feature>
<feature type="region of interest" description="Disordered" evidence="5">
    <location>
        <begin position="1"/>
        <end position="23"/>
    </location>
</feature>
<keyword evidence="3" id="KW-0804">Transcription</keyword>
<organism evidence="7 8">
    <name type="scientific">Saponaria officinalis</name>
    <name type="common">Common soapwort</name>
    <name type="synonym">Lychnis saponaria</name>
    <dbReference type="NCBI Taxonomy" id="3572"/>
    <lineage>
        <taxon>Eukaryota</taxon>
        <taxon>Viridiplantae</taxon>
        <taxon>Streptophyta</taxon>
        <taxon>Embryophyta</taxon>
        <taxon>Tracheophyta</taxon>
        <taxon>Spermatophyta</taxon>
        <taxon>Magnoliopsida</taxon>
        <taxon>eudicotyledons</taxon>
        <taxon>Gunneridae</taxon>
        <taxon>Pentapetalae</taxon>
        <taxon>Caryophyllales</taxon>
        <taxon>Caryophyllaceae</taxon>
        <taxon>Caryophylleae</taxon>
        <taxon>Saponaria</taxon>
    </lineage>
</organism>
<dbReference type="GO" id="GO:0003700">
    <property type="term" value="F:DNA-binding transcription factor activity"/>
    <property type="evidence" value="ECO:0007669"/>
    <property type="project" value="InterPro"/>
</dbReference>
<dbReference type="InterPro" id="IPR044841">
    <property type="entry name" value="LUX/BOA-like"/>
</dbReference>
<dbReference type="InterPro" id="IPR009057">
    <property type="entry name" value="Homeodomain-like_sf"/>
</dbReference>
<keyword evidence="4" id="KW-0539">Nucleus</keyword>
<comment type="caution">
    <text evidence="7">The sequence shown here is derived from an EMBL/GenBank/DDBJ whole genome shotgun (WGS) entry which is preliminary data.</text>
</comment>
<feature type="compositionally biased region" description="Polar residues" evidence="5">
    <location>
        <begin position="206"/>
        <end position="215"/>
    </location>
</feature>
<gene>
    <name evidence="7" type="ORF">RND81_05G266100</name>
</gene>
<sequence length="297" mass="32864">MGEVNRSFNGGVNGGLHGGDDSERVHEWEAGLPNFEDITPLSHGLIPAKLLSAFNITPEPYRTSGDVAHASQKTISSIRGSNFNNVVGKDVVVDELLDEDDGDVDDLDGVSAEKKHRRNVSPEDADSAAAAADEAADEKAAKRARLVWTPQLHKRFVEVVAHLGIKNAVPKTIMQLMNVEGLTRENVASHLQKYRLYLKRNQGFSFDNGQSNSSPEAAPPPMMHVQANLSNNHQNHHQNSNHQFDYNQNNYTQHHQYQFSNGVMQTGNSNMYGSVASYHQNHHLNHNYPPHVAPGEQ</sequence>
<comment type="subcellular location">
    <subcellularLocation>
        <location evidence="1">Nucleus</location>
    </subcellularLocation>
</comment>
<evidence type="ECO:0000256" key="3">
    <source>
        <dbReference type="ARBA" id="ARBA00023163"/>
    </source>
</evidence>
<dbReference type="SUPFAM" id="SSF46689">
    <property type="entry name" value="Homeodomain-like"/>
    <property type="match status" value="1"/>
</dbReference>
<dbReference type="InterPro" id="IPR006447">
    <property type="entry name" value="Myb_dom_plants"/>
</dbReference>
<proteinExistence type="predicted"/>
<dbReference type="Pfam" id="PF00249">
    <property type="entry name" value="Myb_DNA-binding"/>
    <property type="match status" value="1"/>
</dbReference>
<dbReference type="GO" id="GO:0003677">
    <property type="term" value="F:DNA binding"/>
    <property type="evidence" value="ECO:0007669"/>
    <property type="project" value="InterPro"/>
</dbReference>
<name>A0AAW1L464_SAPOF</name>
<feature type="region of interest" description="Disordered" evidence="5">
    <location>
        <begin position="206"/>
        <end position="227"/>
    </location>
</feature>
<dbReference type="Gene3D" id="1.10.10.60">
    <property type="entry name" value="Homeodomain-like"/>
    <property type="match status" value="1"/>
</dbReference>
<dbReference type="EMBL" id="JBDFQZ010000005">
    <property type="protein sequence ID" value="KAK9727214.1"/>
    <property type="molecule type" value="Genomic_DNA"/>
</dbReference>